<dbReference type="InterPro" id="IPR011250">
    <property type="entry name" value="OMP/PagP_B-barrel"/>
</dbReference>
<dbReference type="Gene3D" id="2.40.160.20">
    <property type="match status" value="1"/>
</dbReference>
<keyword evidence="1 3" id="KW-0732">Signal</keyword>
<protein>
    <submittedName>
        <fullName evidence="5">Outer membrane protein beta-barrel domain-containing protein</fullName>
    </submittedName>
</protein>
<feature type="compositionally biased region" description="Pro residues" evidence="2">
    <location>
        <begin position="212"/>
        <end position="224"/>
    </location>
</feature>
<dbReference type="Pfam" id="PF13505">
    <property type="entry name" value="OMP_b-brl"/>
    <property type="match status" value="1"/>
</dbReference>
<evidence type="ECO:0000256" key="3">
    <source>
        <dbReference type="SAM" id="SignalP"/>
    </source>
</evidence>
<dbReference type="STRING" id="489703.SAMN04488038_109138"/>
<dbReference type="OrthoDB" id="7060949at2"/>
<feature type="region of interest" description="Disordered" evidence="2">
    <location>
        <begin position="191"/>
        <end position="233"/>
    </location>
</feature>
<organism evidence="5 6">
    <name type="scientific">Solimonas aquatica</name>
    <dbReference type="NCBI Taxonomy" id="489703"/>
    <lineage>
        <taxon>Bacteria</taxon>
        <taxon>Pseudomonadati</taxon>
        <taxon>Pseudomonadota</taxon>
        <taxon>Gammaproteobacteria</taxon>
        <taxon>Nevskiales</taxon>
        <taxon>Nevskiaceae</taxon>
        <taxon>Solimonas</taxon>
    </lineage>
</organism>
<dbReference type="AlphaFoldDB" id="A0A1H9I1P3"/>
<evidence type="ECO:0000256" key="2">
    <source>
        <dbReference type="SAM" id="MobiDB-lite"/>
    </source>
</evidence>
<dbReference type="Proteomes" id="UP000199233">
    <property type="component" value="Unassembled WGS sequence"/>
</dbReference>
<feature type="chain" id="PRO_5011669224" evidence="3">
    <location>
        <begin position="22"/>
        <end position="303"/>
    </location>
</feature>
<sequence length="303" mass="31007">MRIRTAIAAAVLGCCPAWAWAAGAYVGAAGAYVERPQYSDVDGTFGGKVFAGYRFSPAPIFVEASYLDAGKADIQGLDQVRMGFKGYTVGAGYFAELSPLGSGVWLRASFFSGKARIEDKFAQTIYGGDAEETSNGASVGIGLQWKPAEWFGLRAEYESLIGGKDLVGDKSIGLLSLGVVFEFGQEPGARRAATAYSPPPPAGSGAIAAPPVQAPPAAPSPVPAAAPSVPSAPIAAPSAAGQSLAADTPLKVQPRAASQTQLVLPAGSAVQASRPLSNNEGSWYYVVDGAGHSGWVPAQALSR</sequence>
<reference evidence="6" key="1">
    <citation type="submission" date="2016-10" db="EMBL/GenBank/DDBJ databases">
        <authorList>
            <person name="Varghese N."/>
            <person name="Submissions S."/>
        </authorList>
    </citation>
    <scope>NUCLEOTIDE SEQUENCE [LARGE SCALE GENOMIC DNA]</scope>
    <source>
        <strain evidence="6">DSM 25927</strain>
    </source>
</reference>
<accession>A0A1H9I1P3</accession>
<dbReference type="InterPro" id="IPR027385">
    <property type="entry name" value="Beta-barrel_OMP"/>
</dbReference>
<feature type="domain" description="Outer membrane protein beta-barrel" evidence="4">
    <location>
        <begin position="8"/>
        <end position="181"/>
    </location>
</feature>
<dbReference type="EMBL" id="FOFS01000009">
    <property type="protein sequence ID" value="SEQ68550.1"/>
    <property type="molecule type" value="Genomic_DNA"/>
</dbReference>
<keyword evidence="6" id="KW-1185">Reference proteome</keyword>
<evidence type="ECO:0000313" key="5">
    <source>
        <dbReference type="EMBL" id="SEQ68550.1"/>
    </source>
</evidence>
<gene>
    <name evidence="5" type="ORF">SAMN04488038_109138</name>
</gene>
<evidence type="ECO:0000259" key="4">
    <source>
        <dbReference type="Pfam" id="PF13505"/>
    </source>
</evidence>
<feature type="signal peptide" evidence="3">
    <location>
        <begin position="1"/>
        <end position="21"/>
    </location>
</feature>
<proteinExistence type="predicted"/>
<evidence type="ECO:0000313" key="6">
    <source>
        <dbReference type="Proteomes" id="UP000199233"/>
    </source>
</evidence>
<dbReference type="RefSeq" id="WP_093286598.1">
    <property type="nucleotide sequence ID" value="NZ_FOFS01000009.1"/>
</dbReference>
<evidence type="ECO:0000256" key="1">
    <source>
        <dbReference type="ARBA" id="ARBA00022729"/>
    </source>
</evidence>
<dbReference type="SUPFAM" id="SSF56925">
    <property type="entry name" value="OMPA-like"/>
    <property type="match status" value="1"/>
</dbReference>
<name>A0A1H9I1P3_9GAMM</name>